<accession>A0A420J495</accession>
<reference evidence="1 2" key="1">
    <citation type="journal article" date="2018" name="BMC Genomics">
        <title>Comparative genome analyses reveal sequence features reflecting distinct modes of host-adaptation between dicot and monocot powdery mildew.</title>
        <authorList>
            <person name="Wu Y."/>
            <person name="Ma X."/>
            <person name="Pan Z."/>
            <person name="Kale S.D."/>
            <person name="Song Y."/>
            <person name="King H."/>
            <person name="Zhang Q."/>
            <person name="Presley C."/>
            <person name="Deng X."/>
            <person name="Wei C.I."/>
            <person name="Xiao S."/>
        </authorList>
    </citation>
    <scope>NUCLEOTIDE SEQUENCE [LARGE SCALE GENOMIC DNA]</scope>
    <source>
        <strain evidence="1">UMSG1</strain>
    </source>
</reference>
<evidence type="ECO:0000313" key="2">
    <source>
        <dbReference type="Proteomes" id="UP000285326"/>
    </source>
</evidence>
<organism evidence="1 2">
    <name type="scientific">Golovinomyces cichoracearum</name>
    <dbReference type="NCBI Taxonomy" id="62708"/>
    <lineage>
        <taxon>Eukaryota</taxon>
        <taxon>Fungi</taxon>
        <taxon>Dikarya</taxon>
        <taxon>Ascomycota</taxon>
        <taxon>Pezizomycotina</taxon>
        <taxon>Leotiomycetes</taxon>
        <taxon>Erysiphales</taxon>
        <taxon>Erysiphaceae</taxon>
        <taxon>Golovinomyces</taxon>
    </lineage>
</organism>
<sequence length="110" mass="12269">MHESMFSGRPIEKGMELFAKSNRLKRASLGFFRSFNPVRAFASADHNQLPGLKNNPPSSIDAAIVFPSIVSLVSFRAVRNANVKVPSLYETENTACFNLKLIIDLRTLSR</sequence>
<gene>
    <name evidence="1" type="ORF">GcM1_180009</name>
</gene>
<name>A0A420J495_9PEZI</name>
<dbReference type="AlphaFoldDB" id="A0A420J495"/>
<comment type="caution">
    <text evidence="1">The sequence shown here is derived from an EMBL/GenBank/DDBJ whole genome shotgun (WGS) entry which is preliminary data.</text>
</comment>
<dbReference type="EMBL" id="MCBS01018053">
    <property type="protein sequence ID" value="RKF81639.1"/>
    <property type="molecule type" value="Genomic_DNA"/>
</dbReference>
<proteinExistence type="predicted"/>
<dbReference type="Proteomes" id="UP000285326">
    <property type="component" value="Unassembled WGS sequence"/>
</dbReference>
<evidence type="ECO:0000313" key="1">
    <source>
        <dbReference type="EMBL" id="RKF81639.1"/>
    </source>
</evidence>
<protein>
    <submittedName>
        <fullName evidence="1">Uncharacterized protein</fullName>
    </submittedName>
</protein>